<evidence type="ECO:0000313" key="3">
    <source>
        <dbReference type="Proteomes" id="UP000662904"/>
    </source>
</evidence>
<gene>
    <name evidence="2" type="primary">yfdE</name>
    <name evidence="2" type="ORF">H0A61_01028</name>
</gene>
<reference evidence="2" key="1">
    <citation type="submission" date="2020-07" db="EMBL/GenBank/DDBJ databases">
        <title>Koleobacter methoxysyntrophicus gen. nov., sp. nov., a novel anaerobic bacterium isolated from deep subsurface oil field and proposal of Koleobacterales ord. nov. in the phylum Firmicutes.</title>
        <authorList>
            <person name="Sakamoto S."/>
            <person name="Tamaki H."/>
        </authorList>
    </citation>
    <scope>NUCLEOTIDE SEQUENCE</scope>
    <source>
        <strain evidence="2">NRmbB1</strain>
    </source>
</reference>
<keyword evidence="3" id="KW-1185">Reference proteome</keyword>
<dbReference type="EC" id="2.8.3.19" evidence="2"/>
<protein>
    <submittedName>
        <fullName evidence="2">Acetyl-CoA:oxalate CoA-transferase</fullName>
        <ecNumber evidence="2">2.8.3.19</ecNumber>
    </submittedName>
</protein>
<evidence type="ECO:0000313" key="2">
    <source>
        <dbReference type="EMBL" id="QSQ08690.1"/>
    </source>
</evidence>
<dbReference type="InterPro" id="IPR023606">
    <property type="entry name" value="CoA-Trfase_III_dom_1_sf"/>
</dbReference>
<evidence type="ECO:0000256" key="1">
    <source>
        <dbReference type="ARBA" id="ARBA00022679"/>
    </source>
</evidence>
<dbReference type="GO" id="GO:0008410">
    <property type="term" value="F:CoA-transferase activity"/>
    <property type="evidence" value="ECO:0007669"/>
    <property type="project" value="TreeGrafter"/>
</dbReference>
<dbReference type="AlphaFoldDB" id="A0A8A0RM46"/>
<dbReference type="PANTHER" id="PTHR48207:SF3">
    <property type="entry name" value="SUCCINATE--HYDROXYMETHYLGLUTARATE COA-TRANSFERASE"/>
    <property type="match status" value="1"/>
</dbReference>
<proteinExistence type="predicted"/>
<keyword evidence="1 2" id="KW-0808">Transferase</keyword>
<dbReference type="Gene3D" id="3.30.1540.10">
    <property type="entry name" value="formyl-coa transferase, domain 3"/>
    <property type="match status" value="1"/>
</dbReference>
<dbReference type="KEGG" id="kme:H0A61_01028"/>
<dbReference type="PANTHER" id="PTHR48207">
    <property type="entry name" value="SUCCINATE--HYDROXYMETHYLGLUTARATE COA-TRANSFERASE"/>
    <property type="match status" value="1"/>
</dbReference>
<dbReference type="Pfam" id="PF02515">
    <property type="entry name" value="CoA_transf_3"/>
    <property type="match status" value="1"/>
</dbReference>
<dbReference type="Gene3D" id="3.40.50.10540">
    <property type="entry name" value="Crotonobetainyl-coa:carnitine coa-transferase, domain 1"/>
    <property type="match status" value="1"/>
</dbReference>
<dbReference type="InterPro" id="IPR050483">
    <property type="entry name" value="CoA-transferase_III_domain"/>
</dbReference>
<dbReference type="SUPFAM" id="SSF89796">
    <property type="entry name" value="CoA-transferase family III (CaiB/BaiF)"/>
    <property type="match status" value="1"/>
</dbReference>
<organism evidence="2 3">
    <name type="scientific">Koleobacter methoxysyntrophicus</name>
    <dbReference type="NCBI Taxonomy" id="2751313"/>
    <lineage>
        <taxon>Bacteria</taxon>
        <taxon>Bacillati</taxon>
        <taxon>Bacillota</taxon>
        <taxon>Clostridia</taxon>
        <taxon>Koleobacterales</taxon>
        <taxon>Koleobacteraceae</taxon>
        <taxon>Koleobacter</taxon>
    </lineage>
</organism>
<dbReference type="Proteomes" id="UP000662904">
    <property type="component" value="Chromosome"/>
</dbReference>
<name>A0A8A0RM46_9FIRM</name>
<dbReference type="RefSeq" id="WP_206708892.1">
    <property type="nucleotide sequence ID" value="NZ_CP059066.1"/>
</dbReference>
<dbReference type="EMBL" id="CP059066">
    <property type="protein sequence ID" value="QSQ08690.1"/>
    <property type="molecule type" value="Genomic_DNA"/>
</dbReference>
<dbReference type="InterPro" id="IPR044855">
    <property type="entry name" value="CoA-Trfase_III_dom3_sf"/>
</dbReference>
<dbReference type="InterPro" id="IPR003673">
    <property type="entry name" value="CoA-Trfase_fam_III"/>
</dbReference>
<accession>A0A8A0RM46</accession>
<sequence length="386" mass="42472">MKKALSGVKVIDLTRVLAGPFCTMMLADMGAEVVKIERPKTGDDSRAFGPFLKGESAYFMCLNRNKKSIVLDLKSKEDIEIFKRLIAKADVVVENFRPGTMEKLGIGYEELKKVNPGIIYAACSGFGHSGPYSKKPAYDSIIQAMSGLMSITGQPEGIPTRVGASIADIIAGMYTAFGILAALYFRQVTGVGQKVDVAMFDSVVSVLENAVVRYFVTGEVPTRIGNRHPSIAPFTSYKTKDDYIIIAVGNDRLWEAFCRAVGRPDLLEDERFKTNKDRSMRWALLDEILGEVLKNKTTEEWIQILEEAGVPCGPINTIDKVVKDPQLLARDMIVKTIHSVAGELLVPGIPVKLSETPGKVETPAPLLGEHTEEVLRTWLGYKKEQG</sequence>